<organism evidence="17 18">
    <name type="scientific">Brassicogethes aeneus</name>
    <name type="common">Rape pollen beetle</name>
    <name type="synonym">Meligethes aeneus</name>
    <dbReference type="NCBI Taxonomy" id="1431903"/>
    <lineage>
        <taxon>Eukaryota</taxon>
        <taxon>Metazoa</taxon>
        <taxon>Ecdysozoa</taxon>
        <taxon>Arthropoda</taxon>
        <taxon>Hexapoda</taxon>
        <taxon>Insecta</taxon>
        <taxon>Pterygota</taxon>
        <taxon>Neoptera</taxon>
        <taxon>Endopterygota</taxon>
        <taxon>Coleoptera</taxon>
        <taxon>Polyphaga</taxon>
        <taxon>Cucujiformia</taxon>
        <taxon>Nitidulidae</taxon>
        <taxon>Meligethinae</taxon>
        <taxon>Brassicogethes</taxon>
    </lineage>
</organism>
<keyword evidence="11" id="KW-0539">Nucleus</keyword>
<keyword evidence="3" id="KW-0302">Gap protein</keyword>
<dbReference type="PROSITE" id="PS00028">
    <property type="entry name" value="ZINC_FINGER_C2H2_1"/>
    <property type="match status" value="4"/>
</dbReference>
<evidence type="ECO:0000256" key="9">
    <source>
        <dbReference type="ARBA" id="ARBA00023125"/>
    </source>
</evidence>
<keyword evidence="9" id="KW-0238">DNA-binding</keyword>
<evidence type="ECO:0000256" key="15">
    <source>
        <dbReference type="SAM" id="MobiDB-lite"/>
    </source>
</evidence>
<evidence type="ECO:0000256" key="8">
    <source>
        <dbReference type="ARBA" id="ARBA00023015"/>
    </source>
</evidence>
<name>A0A9P0FJM8_BRAAE</name>
<dbReference type="SUPFAM" id="SSF57667">
    <property type="entry name" value="beta-beta-alpha zinc fingers"/>
    <property type="match status" value="3"/>
</dbReference>
<comment type="function">
    <text evidence="13">Krueppel is a gap class segmentation protein.</text>
</comment>
<proteinExistence type="inferred from homology"/>
<evidence type="ECO:0000256" key="13">
    <source>
        <dbReference type="ARBA" id="ARBA00053345"/>
    </source>
</evidence>
<dbReference type="FunFam" id="3.30.160.60:FF:002716">
    <property type="entry name" value="Zinc finger protein 212"/>
    <property type="match status" value="1"/>
</dbReference>
<evidence type="ECO:0000256" key="7">
    <source>
        <dbReference type="ARBA" id="ARBA00022833"/>
    </source>
</evidence>
<evidence type="ECO:0000256" key="14">
    <source>
        <dbReference type="PROSITE-ProRule" id="PRU00042"/>
    </source>
</evidence>
<dbReference type="InterPro" id="IPR050717">
    <property type="entry name" value="C2H2-ZF_Transcription_Reg"/>
</dbReference>
<evidence type="ECO:0000256" key="2">
    <source>
        <dbReference type="ARBA" id="ARBA00006991"/>
    </source>
</evidence>
<evidence type="ECO:0000256" key="12">
    <source>
        <dbReference type="ARBA" id="ARBA00023843"/>
    </source>
</evidence>
<evidence type="ECO:0000313" key="17">
    <source>
        <dbReference type="EMBL" id="CAH0559391.1"/>
    </source>
</evidence>
<keyword evidence="8" id="KW-0805">Transcription regulation</keyword>
<dbReference type="Pfam" id="PF00096">
    <property type="entry name" value="zf-C2H2"/>
    <property type="match status" value="2"/>
</dbReference>
<evidence type="ECO:0000313" key="18">
    <source>
        <dbReference type="Proteomes" id="UP001154078"/>
    </source>
</evidence>
<reference evidence="17" key="1">
    <citation type="submission" date="2021-12" db="EMBL/GenBank/DDBJ databases">
        <authorList>
            <person name="King R."/>
        </authorList>
    </citation>
    <scope>NUCLEOTIDE SEQUENCE</scope>
</reference>
<evidence type="ECO:0000256" key="3">
    <source>
        <dbReference type="ARBA" id="ARBA00022492"/>
    </source>
</evidence>
<evidence type="ECO:0000256" key="1">
    <source>
        <dbReference type="ARBA" id="ARBA00004123"/>
    </source>
</evidence>
<evidence type="ECO:0000256" key="6">
    <source>
        <dbReference type="ARBA" id="ARBA00022771"/>
    </source>
</evidence>
<evidence type="ECO:0000256" key="11">
    <source>
        <dbReference type="ARBA" id="ARBA00023242"/>
    </source>
</evidence>
<feature type="region of interest" description="Disordered" evidence="15">
    <location>
        <begin position="78"/>
        <end position="111"/>
    </location>
</feature>
<dbReference type="SMART" id="SM00355">
    <property type="entry name" value="ZnF_C2H2"/>
    <property type="match status" value="5"/>
</dbReference>
<feature type="domain" description="C2H2-type" evidence="16">
    <location>
        <begin position="175"/>
        <end position="202"/>
    </location>
</feature>
<dbReference type="OrthoDB" id="8117402at2759"/>
<feature type="domain" description="C2H2-type" evidence="16">
    <location>
        <begin position="231"/>
        <end position="259"/>
    </location>
</feature>
<dbReference type="AlphaFoldDB" id="A0A9P0FJM8"/>
<keyword evidence="7" id="KW-0862">Zinc</keyword>
<gene>
    <name evidence="17" type="ORF">MELIAE_LOCUS9487</name>
</gene>
<keyword evidence="10" id="KW-0804">Transcription</keyword>
<dbReference type="Gene3D" id="3.30.160.60">
    <property type="entry name" value="Classic Zinc Finger"/>
    <property type="match status" value="4"/>
</dbReference>
<keyword evidence="18" id="KW-1185">Reference proteome</keyword>
<comment type="subcellular location">
    <subcellularLocation>
        <location evidence="1">Nucleus</location>
    </subcellularLocation>
</comment>
<dbReference type="PANTHER" id="PTHR14196:SF12">
    <property type="entry name" value="ZINC FINGER PROTEIN 208-LIKE"/>
    <property type="match status" value="1"/>
</dbReference>
<dbReference type="GO" id="GO:0000981">
    <property type="term" value="F:DNA-binding transcription factor activity, RNA polymerase II-specific"/>
    <property type="evidence" value="ECO:0007669"/>
    <property type="project" value="TreeGrafter"/>
</dbReference>
<dbReference type="FunFam" id="3.30.160.60:FF:001954">
    <property type="entry name" value="Zinc finger protein 787"/>
    <property type="match status" value="1"/>
</dbReference>
<dbReference type="GO" id="GO:0000977">
    <property type="term" value="F:RNA polymerase II transcription regulatory region sequence-specific DNA binding"/>
    <property type="evidence" value="ECO:0007669"/>
    <property type="project" value="TreeGrafter"/>
</dbReference>
<dbReference type="PROSITE" id="PS50157">
    <property type="entry name" value="ZINC_FINGER_C2H2_2"/>
    <property type="match status" value="4"/>
</dbReference>
<feature type="domain" description="C2H2-type" evidence="16">
    <location>
        <begin position="147"/>
        <end position="174"/>
    </location>
</feature>
<dbReference type="Pfam" id="PF13465">
    <property type="entry name" value="zf-H2C2_2"/>
    <property type="match status" value="1"/>
</dbReference>
<dbReference type="GO" id="GO:0008270">
    <property type="term" value="F:zinc ion binding"/>
    <property type="evidence" value="ECO:0007669"/>
    <property type="project" value="UniProtKB-KW"/>
</dbReference>
<evidence type="ECO:0000259" key="16">
    <source>
        <dbReference type="PROSITE" id="PS50157"/>
    </source>
</evidence>
<keyword evidence="4" id="KW-0479">Metal-binding</keyword>
<evidence type="ECO:0000256" key="4">
    <source>
        <dbReference type="ARBA" id="ARBA00022723"/>
    </source>
</evidence>
<dbReference type="InterPro" id="IPR013087">
    <property type="entry name" value="Znf_C2H2_type"/>
</dbReference>
<keyword evidence="3" id="KW-0217">Developmental protein</keyword>
<evidence type="ECO:0000256" key="10">
    <source>
        <dbReference type="ARBA" id="ARBA00023163"/>
    </source>
</evidence>
<dbReference type="PANTHER" id="PTHR14196">
    <property type="entry name" value="ODD-SKIPPED - RELATED"/>
    <property type="match status" value="1"/>
</dbReference>
<dbReference type="FunFam" id="3.30.160.60:FF:000325">
    <property type="entry name" value="ZFP90 zinc finger protein"/>
    <property type="match status" value="1"/>
</dbReference>
<evidence type="ECO:0000256" key="5">
    <source>
        <dbReference type="ARBA" id="ARBA00022737"/>
    </source>
</evidence>
<sequence>MDCKVEFNPSFEPVVIIEDDSDEDSKELNGDYERDPLATNTEDLIRSIGPEISIIPVKKKRPQIKIKLFEKEYSPSKDDVKVQSGSRAPRTHVRQVSKDEAEQAEETYTRRKSSPLEKCPICKKFFRRMKTHLLKHDGYIRASNDPLMCNLCMKVFNTHSNLQIHIRSHTGDKPYVCEVCNKSFSQSCNLVNHMRTHTGEKPFKCPHCDKAFTQSGNLNNHIRLHTDEKPFKCHFCDKAFVQSGNLSSHIKNNHKFKEEPGYIEQY</sequence>
<dbReference type="GO" id="GO:0035282">
    <property type="term" value="P:segmentation"/>
    <property type="evidence" value="ECO:0007669"/>
    <property type="project" value="UniProtKB-KW"/>
</dbReference>
<keyword evidence="6 14" id="KW-0863">Zinc-finger</keyword>
<feature type="domain" description="C2H2-type" evidence="16">
    <location>
        <begin position="203"/>
        <end position="230"/>
    </location>
</feature>
<dbReference type="EMBL" id="OV121137">
    <property type="protein sequence ID" value="CAH0559391.1"/>
    <property type="molecule type" value="Genomic_DNA"/>
</dbReference>
<comment type="similarity">
    <text evidence="2">Belongs to the krueppel C2H2-type zinc-finger protein family.</text>
</comment>
<dbReference type="InterPro" id="IPR036236">
    <property type="entry name" value="Znf_C2H2_sf"/>
</dbReference>
<dbReference type="Proteomes" id="UP001154078">
    <property type="component" value="Chromosome 6"/>
</dbReference>
<keyword evidence="5" id="KW-0677">Repeat</keyword>
<protein>
    <recommendedName>
        <fullName evidence="12">Protein krueppel</fullName>
    </recommendedName>
</protein>
<accession>A0A9P0FJM8</accession>
<dbReference type="GO" id="GO:0005634">
    <property type="term" value="C:nucleus"/>
    <property type="evidence" value="ECO:0007669"/>
    <property type="project" value="UniProtKB-SubCell"/>
</dbReference>